<evidence type="ECO:0000256" key="1">
    <source>
        <dbReference type="SAM" id="SignalP"/>
    </source>
</evidence>
<feature type="signal peptide" evidence="1">
    <location>
        <begin position="1"/>
        <end position="24"/>
    </location>
</feature>
<organism evidence="2 3">
    <name type="scientific">Petrolisthes cinctipes</name>
    <name type="common">Flat porcelain crab</name>
    <dbReference type="NCBI Taxonomy" id="88211"/>
    <lineage>
        <taxon>Eukaryota</taxon>
        <taxon>Metazoa</taxon>
        <taxon>Ecdysozoa</taxon>
        <taxon>Arthropoda</taxon>
        <taxon>Crustacea</taxon>
        <taxon>Multicrustacea</taxon>
        <taxon>Malacostraca</taxon>
        <taxon>Eumalacostraca</taxon>
        <taxon>Eucarida</taxon>
        <taxon>Decapoda</taxon>
        <taxon>Pleocyemata</taxon>
        <taxon>Anomura</taxon>
        <taxon>Galatheoidea</taxon>
        <taxon>Porcellanidae</taxon>
        <taxon>Petrolisthes</taxon>
    </lineage>
</organism>
<gene>
    <name evidence="2" type="ORF">Pcinc_027571</name>
</gene>
<feature type="chain" id="PRO_5042081148" evidence="1">
    <location>
        <begin position="25"/>
        <end position="131"/>
    </location>
</feature>
<evidence type="ECO:0000313" key="3">
    <source>
        <dbReference type="Proteomes" id="UP001286313"/>
    </source>
</evidence>
<keyword evidence="3" id="KW-1185">Reference proteome</keyword>
<evidence type="ECO:0000313" key="2">
    <source>
        <dbReference type="EMBL" id="KAK3866924.1"/>
    </source>
</evidence>
<keyword evidence="1" id="KW-0732">Signal</keyword>
<name>A0AAE1F3Q9_PETCI</name>
<accession>A0AAE1F3Q9</accession>
<dbReference type="Proteomes" id="UP001286313">
    <property type="component" value="Unassembled WGS sequence"/>
</dbReference>
<sequence>MQPCLLVTSCFPVFLVFFPPFVLGSEGQSFALTSPSRPILLRLPQIPGEFISQKQRDLWPVSDVKEWIGWRVWARLTGAPVSLGLGQAGGSTPGNAFPVHTAQPAGRMAEDRLLRTRDRIGPGSQLQPHPT</sequence>
<dbReference type="EMBL" id="JAWQEG010003311">
    <property type="protein sequence ID" value="KAK3866924.1"/>
    <property type="molecule type" value="Genomic_DNA"/>
</dbReference>
<reference evidence="2" key="1">
    <citation type="submission" date="2023-10" db="EMBL/GenBank/DDBJ databases">
        <title>Genome assemblies of two species of porcelain crab, Petrolisthes cinctipes and Petrolisthes manimaculis (Anomura: Porcellanidae).</title>
        <authorList>
            <person name="Angst P."/>
        </authorList>
    </citation>
    <scope>NUCLEOTIDE SEQUENCE</scope>
    <source>
        <strain evidence="2">PB745_01</strain>
        <tissue evidence="2">Gill</tissue>
    </source>
</reference>
<dbReference type="AlphaFoldDB" id="A0AAE1F3Q9"/>
<comment type="caution">
    <text evidence="2">The sequence shown here is derived from an EMBL/GenBank/DDBJ whole genome shotgun (WGS) entry which is preliminary data.</text>
</comment>
<proteinExistence type="predicted"/>
<protein>
    <submittedName>
        <fullName evidence="2">Uncharacterized protein</fullName>
    </submittedName>
</protein>